<evidence type="ECO:0000256" key="3">
    <source>
        <dbReference type="ARBA" id="ARBA00012729"/>
    </source>
</evidence>
<feature type="domain" description="GH18" evidence="13">
    <location>
        <begin position="23"/>
        <end position="392"/>
    </location>
</feature>
<sequence length="392" mass="43677">MYRSSLFCTLVLAVVFYHTEARKPIVCYYASWATYRPDRGQFNVEHIDPFLCTHLLYTFFGVDESGSLTVLDPWLDLETDGGRGNIRRFNELRLQNPQLKTLAAIGGATVDPALFSHIAASATLRVAFARSARDFCLTHGFDGVDVGWEFPAMHDGDTANDKQNFVLMLSELALVLRSHGLLVTGALAASETIASIAYDIAGIVPHLDYIHLMAYDYNGAWNNFTGHNAPLFAGPSDQNDFQRMLNVDHSVNYWLSQGAPLAKLVLGVPAYGRTFTLMDSASNGLRAPSAGPGFPGPYTGQAGYIAYHETCAHFLPGSSWQRVWEPVQRIPYGFFDHQWIGYDDRDSILEKCNYVNSRNLAGMMMWSIDMDDFRGYCGANYNLLRAINECLT</sequence>
<dbReference type="PANTHER" id="PTHR11177">
    <property type="entry name" value="CHITINASE"/>
    <property type="match status" value="1"/>
</dbReference>
<dbReference type="GO" id="GO:0008061">
    <property type="term" value="F:chitin binding"/>
    <property type="evidence" value="ECO:0007669"/>
    <property type="project" value="UniProtKB-KW"/>
</dbReference>
<dbReference type="PANTHER" id="PTHR11177:SF360">
    <property type="entry name" value="CHITINASE 4-RELATED"/>
    <property type="match status" value="1"/>
</dbReference>
<keyword evidence="5 12" id="KW-0732">Signal</keyword>
<dbReference type="SUPFAM" id="SSF51445">
    <property type="entry name" value="(Trans)glycosidases"/>
    <property type="match status" value="1"/>
</dbReference>
<evidence type="ECO:0000256" key="2">
    <source>
        <dbReference type="ARBA" id="ARBA00009121"/>
    </source>
</evidence>
<keyword evidence="6" id="KW-0378">Hydrolase</keyword>
<evidence type="ECO:0000256" key="12">
    <source>
        <dbReference type="SAM" id="SignalP"/>
    </source>
</evidence>
<evidence type="ECO:0000256" key="7">
    <source>
        <dbReference type="ARBA" id="ARBA00023024"/>
    </source>
</evidence>
<feature type="signal peptide" evidence="12">
    <location>
        <begin position="1"/>
        <end position="21"/>
    </location>
</feature>
<dbReference type="SUPFAM" id="SSF54556">
    <property type="entry name" value="Chitinase insertion domain"/>
    <property type="match status" value="1"/>
</dbReference>
<dbReference type="GO" id="GO:0000272">
    <property type="term" value="P:polysaccharide catabolic process"/>
    <property type="evidence" value="ECO:0007669"/>
    <property type="project" value="UniProtKB-KW"/>
</dbReference>
<dbReference type="InterPro" id="IPR001223">
    <property type="entry name" value="Glyco_hydro18_cat"/>
</dbReference>
<dbReference type="EnsemblMetazoa" id="ACUA019858-RA">
    <property type="protein sequence ID" value="ACUA019858-PA"/>
    <property type="gene ID" value="ACUA019858"/>
</dbReference>
<proteinExistence type="inferred from homology"/>
<dbReference type="PROSITE" id="PS51910">
    <property type="entry name" value="GH18_2"/>
    <property type="match status" value="1"/>
</dbReference>
<dbReference type="InterPro" id="IPR029070">
    <property type="entry name" value="Chitinase_insertion_sf"/>
</dbReference>
<dbReference type="Gene3D" id="3.10.50.10">
    <property type="match status" value="1"/>
</dbReference>
<evidence type="ECO:0000256" key="10">
    <source>
        <dbReference type="ARBA" id="ARBA00023295"/>
    </source>
</evidence>
<dbReference type="FunFam" id="3.10.50.10:FF:000004">
    <property type="entry name" value="Chitinase 5"/>
    <property type="match status" value="1"/>
</dbReference>
<dbReference type="CDD" id="cd02872">
    <property type="entry name" value="GH18_chitolectin_chitotriosidase"/>
    <property type="match status" value="1"/>
</dbReference>
<evidence type="ECO:0000256" key="6">
    <source>
        <dbReference type="ARBA" id="ARBA00022801"/>
    </source>
</evidence>
<keyword evidence="4" id="KW-0147">Chitin-binding</keyword>
<dbReference type="InterPro" id="IPR011583">
    <property type="entry name" value="Chitinase_II/V-like_cat"/>
</dbReference>
<keyword evidence="10" id="KW-0326">Glycosidase</keyword>
<dbReference type="Proteomes" id="UP000075883">
    <property type="component" value="Unassembled WGS sequence"/>
</dbReference>
<dbReference type="AlphaFoldDB" id="A0A182MJK8"/>
<evidence type="ECO:0000256" key="11">
    <source>
        <dbReference type="ARBA" id="ARBA00023326"/>
    </source>
</evidence>
<comment type="catalytic activity">
    <reaction evidence="1">
        <text>Random endo-hydrolysis of N-acetyl-beta-D-glucosaminide (1-&gt;4)-beta-linkages in chitin and chitodextrins.</text>
        <dbReference type="EC" id="3.2.1.14"/>
    </reaction>
</comment>
<keyword evidence="11" id="KW-0624">Polysaccharide degradation</keyword>
<evidence type="ECO:0000256" key="4">
    <source>
        <dbReference type="ARBA" id="ARBA00022669"/>
    </source>
</evidence>
<dbReference type="EMBL" id="AXCM01007433">
    <property type="status" value="NOT_ANNOTATED_CDS"/>
    <property type="molecule type" value="Genomic_DNA"/>
</dbReference>
<evidence type="ECO:0000313" key="15">
    <source>
        <dbReference type="Proteomes" id="UP000075883"/>
    </source>
</evidence>
<dbReference type="EC" id="3.2.1.14" evidence="3"/>
<dbReference type="GO" id="GO:0008843">
    <property type="term" value="F:endochitinase activity"/>
    <property type="evidence" value="ECO:0007669"/>
    <property type="project" value="UniProtKB-EC"/>
</dbReference>
<dbReference type="SMART" id="SM00636">
    <property type="entry name" value="Glyco_18"/>
    <property type="match status" value="1"/>
</dbReference>
<dbReference type="Pfam" id="PF00704">
    <property type="entry name" value="Glyco_hydro_18"/>
    <property type="match status" value="1"/>
</dbReference>
<comment type="similarity">
    <text evidence="2">Belongs to the glycosyl hydrolase 18 family. Chitinase class II subfamily.</text>
</comment>
<evidence type="ECO:0000256" key="1">
    <source>
        <dbReference type="ARBA" id="ARBA00000822"/>
    </source>
</evidence>
<organism evidence="14 15">
    <name type="scientific">Anopheles culicifacies</name>
    <dbReference type="NCBI Taxonomy" id="139723"/>
    <lineage>
        <taxon>Eukaryota</taxon>
        <taxon>Metazoa</taxon>
        <taxon>Ecdysozoa</taxon>
        <taxon>Arthropoda</taxon>
        <taxon>Hexapoda</taxon>
        <taxon>Insecta</taxon>
        <taxon>Pterygota</taxon>
        <taxon>Neoptera</taxon>
        <taxon>Endopterygota</taxon>
        <taxon>Diptera</taxon>
        <taxon>Nematocera</taxon>
        <taxon>Culicoidea</taxon>
        <taxon>Culicidae</taxon>
        <taxon>Anophelinae</taxon>
        <taxon>Anopheles</taxon>
        <taxon>culicifacies species complex</taxon>
    </lineage>
</organism>
<evidence type="ECO:0000259" key="13">
    <source>
        <dbReference type="PROSITE" id="PS51910"/>
    </source>
</evidence>
<evidence type="ECO:0000256" key="8">
    <source>
        <dbReference type="ARBA" id="ARBA00023157"/>
    </source>
</evidence>
<dbReference type="InterPro" id="IPR017853">
    <property type="entry name" value="GH"/>
</dbReference>
<keyword evidence="15" id="KW-1185">Reference proteome</keyword>
<keyword evidence="8" id="KW-1015">Disulfide bond</keyword>
<accession>A0A182MJK8</accession>
<dbReference type="STRING" id="139723.A0A182MJK8"/>
<dbReference type="GO" id="GO:0005576">
    <property type="term" value="C:extracellular region"/>
    <property type="evidence" value="ECO:0007669"/>
    <property type="project" value="TreeGrafter"/>
</dbReference>
<reference evidence="14" key="2">
    <citation type="submission" date="2020-05" db="UniProtKB">
        <authorList>
            <consortium name="EnsemblMetazoa"/>
        </authorList>
    </citation>
    <scope>IDENTIFICATION</scope>
    <source>
        <strain evidence="14">A-37</strain>
    </source>
</reference>
<evidence type="ECO:0000256" key="5">
    <source>
        <dbReference type="ARBA" id="ARBA00022729"/>
    </source>
</evidence>
<dbReference type="VEuPathDB" id="VectorBase:ACUA019858"/>
<reference evidence="15" key="1">
    <citation type="submission" date="2013-09" db="EMBL/GenBank/DDBJ databases">
        <title>The Genome Sequence of Anopheles culicifacies species A.</title>
        <authorList>
            <consortium name="The Broad Institute Genomics Platform"/>
            <person name="Neafsey D.E."/>
            <person name="Besansky N."/>
            <person name="Howell P."/>
            <person name="Walton C."/>
            <person name="Young S.K."/>
            <person name="Zeng Q."/>
            <person name="Gargeya S."/>
            <person name="Fitzgerald M."/>
            <person name="Haas B."/>
            <person name="Abouelleil A."/>
            <person name="Allen A.W."/>
            <person name="Alvarado L."/>
            <person name="Arachchi H.M."/>
            <person name="Berlin A.M."/>
            <person name="Chapman S.B."/>
            <person name="Gainer-Dewar J."/>
            <person name="Goldberg J."/>
            <person name="Griggs A."/>
            <person name="Gujja S."/>
            <person name="Hansen M."/>
            <person name="Howarth C."/>
            <person name="Imamovic A."/>
            <person name="Ireland A."/>
            <person name="Larimer J."/>
            <person name="McCowan C."/>
            <person name="Murphy C."/>
            <person name="Pearson M."/>
            <person name="Poon T.W."/>
            <person name="Priest M."/>
            <person name="Roberts A."/>
            <person name="Saif S."/>
            <person name="Shea T."/>
            <person name="Sisk P."/>
            <person name="Sykes S."/>
            <person name="Wortman J."/>
            <person name="Nusbaum C."/>
            <person name="Birren B."/>
        </authorList>
    </citation>
    <scope>NUCLEOTIDE SEQUENCE [LARGE SCALE GENOMIC DNA]</scope>
    <source>
        <strain evidence="15">A-37</strain>
    </source>
</reference>
<protein>
    <recommendedName>
        <fullName evidence="3">chitinase</fullName>
        <ecNumber evidence="3">3.2.1.14</ecNumber>
    </recommendedName>
</protein>
<evidence type="ECO:0000313" key="14">
    <source>
        <dbReference type="EnsemblMetazoa" id="ACUA019858-PA"/>
    </source>
</evidence>
<keyword evidence="7" id="KW-0146">Chitin degradation</keyword>
<dbReference type="Gene3D" id="3.20.20.80">
    <property type="entry name" value="Glycosidases"/>
    <property type="match status" value="1"/>
</dbReference>
<feature type="chain" id="PRO_5008128502" description="chitinase" evidence="12">
    <location>
        <begin position="22"/>
        <end position="392"/>
    </location>
</feature>
<dbReference type="GO" id="GO:0006032">
    <property type="term" value="P:chitin catabolic process"/>
    <property type="evidence" value="ECO:0007669"/>
    <property type="project" value="UniProtKB-KW"/>
</dbReference>
<dbReference type="InterPro" id="IPR050314">
    <property type="entry name" value="Glycosyl_Hydrlase_18"/>
</dbReference>
<name>A0A182MJK8_9DIPT</name>
<keyword evidence="9" id="KW-0119">Carbohydrate metabolism</keyword>
<evidence type="ECO:0000256" key="9">
    <source>
        <dbReference type="ARBA" id="ARBA00023277"/>
    </source>
</evidence>